<sequence length="132" mass="13796">EAKARGWRAQVSGEMKARGASVPSCDVQVATVLRRGRSPVLLALSGACHHNHLCRYGCLHQGLMSGKHAQLPAGTPRNGTSKSLHHEAEAPTLVGPLPLAGFRLLMAACSSAALLVATSSVLWQQLRLAGAS</sequence>
<gene>
    <name evidence="1" type="ORF">HPB47_021133</name>
</gene>
<proteinExistence type="predicted"/>
<dbReference type="Proteomes" id="UP000805193">
    <property type="component" value="Unassembled WGS sequence"/>
</dbReference>
<feature type="non-terminal residue" evidence="1">
    <location>
        <position position="1"/>
    </location>
</feature>
<name>A0AC60QDN5_IXOPE</name>
<feature type="non-terminal residue" evidence="1">
    <location>
        <position position="132"/>
    </location>
</feature>
<evidence type="ECO:0000313" key="2">
    <source>
        <dbReference type="Proteomes" id="UP000805193"/>
    </source>
</evidence>
<protein>
    <submittedName>
        <fullName evidence="1">Uncharacterized protein</fullName>
    </submittedName>
</protein>
<keyword evidence="2" id="KW-1185">Reference proteome</keyword>
<reference evidence="1 2" key="1">
    <citation type="journal article" date="2020" name="Cell">
        <title>Large-Scale Comparative Analyses of Tick Genomes Elucidate Their Genetic Diversity and Vector Capacities.</title>
        <authorList>
            <consortium name="Tick Genome and Microbiome Consortium (TIGMIC)"/>
            <person name="Jia N."/>
            <person name="Wang J."/>
            <person name="Shi W."/>
            <person name="Du L."/>
            <person name="Sun Y."/>
            <person name="Zhan W."/>
            <person name="Jiang J.F."/>
            <person name="Wang Q."/>
            <person name="Zhang B."/>
            <person name="Ji P."/>
            <person name="Bell-Sakyi L."/>
            <person name="Cui X.M."/>
            <person name="Yuan T.T."/>
            <person name="Jiang B.G."/>
            <person name="Yang W.F."/>
            <person name="Lam T.T."/>
            <person name="Chang Q.C."/>
            <person name="Ding S.J."/>
            <person name="Wang X.J."/>
            <person name="Zhu J.G."/>
            <person name="Ruan X.D."/>
            <person name="Zhao L."/>
            <person name="Wei J.T."/>
            <person name="Ye R.Z."/>
            <person name="Que T.C."/>
            <person name="Du C.H."/>
            <person name="Zhou Y.H."/>
            <person name="Cheng J.X."/>
            <person name="Dai P.F."/>
            <person name="Guo W.B."/>
            <person name="Han X.H."/>
            <person name="Huang E.J."/>
            <person name="Li L.F."/>
            <person name="Wei W."/>
            <person name="Gao Y.C."/>
            <person name="Liu J.Z."/>
            <person name="Shao H.Z."/>
            <person name="Wang X."/>
            <person name="Wang C.C."/>
            <person name="Yang T.C."/>
            <person name="Huo Q.B."/>
            <person name="Li W."/>
            <person name="Chen H.Y."/>
            <person name="Chen S.E."/>
            <person name="Zhou L.G."/>
            <person name="Ni X.B."/>
            <person name="Tian J.H."/>
            <person name="Sheng Y."/>
            <person name="Liu T."/>
            <person name="Pan Y.S."/>
            <person name="Xia L.Y."/>
            <person name="Li J."/>
            <person name="Zhao F."/>
            <person name="Cao W.C."/>
        </authorList>
    </citation>
    <scope>NUCLEOTIDE SEQUENCE [LARGE SCALE GENOMIC DNA]</scope>
    <source>
        <strain evidence="1">Iper-2018</strain>
    </source>
</reference>
<organism evidence="1 2">
    <name type="scientific">Ixodes persulcatus</name>
    <name type="common">Taiga tick</name>
    <dbReference type="NCBI Taxonomy" id="34615"/>
    <lineage>
        <taxon>Eukaryota</taxon>
        <taxon>Metazoa</taxon>
        <taxon>Ecdysozoa</taxon>
        <taxon>Arthropoda</taxon>
        <taxon>Chelicerata</taxon>
        <taxon>Arachnida</taxon>
        <taxon>Acari</taxon>
        <taxon>Parasitiformes</taxon>
        <taxon>Ixodida</taxon>
        <taxon>Ixodoidea</taxon>
        <taxon>Ixodidae</taxon>
        <taxon>Ixodinae</taxon>
        <taxon>Ixodes</taxon>
    </lineage>
</organism>
<comment type="caution">
    <text evidence="1">The sequence shown here is derived from an EMBL/GenBank/DDBJ whole genome shotgun (WGS) entry which is preliminary data.</text>
</comment>
<dbReference type="EMBL" id="JABSTQ010009176">
    <property type="protein sequence ID" value="KAG0432111.1"/>
    <property type="molecule type" value="Genomic_DNA"/>
</dbReference>
<evidence type="ECO:0000313" key="1">
    <source>
        <dbReference type="EMBL" id="KAG0432111.1"/>
    </source>
</evidence>
<accession>A0AC60QDN5</accession>